<feature type="transmembrane region" description="Helical" evidence="1">
    <location>
        <begin position="282"/>
        <end position="300"/>
    </location>
</feature>
<evidence type="ECO:0000313" key="3">
    <source>
        <dbReference type="Proteomes" id="UP000515369"/>
    </source>
</evidence>
<dbReference type="KEGG" id="sfol:H3H32_13010"/>
<dbReference type="PROSITE" id="PS51257">
    <property type="entry name" value="PROKAR_LIPOPROTEIN"/>
    <property type="match status" value="1"/>
</dbReference>
<keyword evidence="1" id="KW-0812">Transmembrane</keyword>
<dbReference type="RefSeq" id="WP_182463115.1">
    <property type="nucleotide sequence ID" value="NZ_CP059732.1"/>
</dbReference>
<dbReference type="Proteomes" id="UP000515369">
    <property type="component" value="Chromosome"/>
</dbReference>
<reference evidence="2 3" key="1">
    <citation type="submission" date="2020-07" db="EMBL/GenBank/DDBJ databases">
        <title>Spirosoma foliorum sp. nov., isolated from the leaves on the Nejang mountain Korea, Republic of.</title>
        <authorList>
            <person name="Ho H."/>
            <person name="Lee Y.-J."/>
            <person name="Nurcahyanto D.-A."/>
            <person name="Kim S.-G."/>
        </authorList>
    </citation>
    <scope>NUCLEOTIDE SEQUENCE [LARGE SCALE GENOMIC DNA]</scope>
    <source>
        <strain evidence="2 3">PL0136</strain>
    </source>
</reference>
<evidence type="ECO:0000313" key="2">
    <source>
        <dbReference type="EMBL" id="QMW05736.1"/>
    </source>
</evidence>
<dbReference type="EMBL" id="CP059732">
    <property type="protein sequence ID" value="QMW05736.1"/>
    <property type="molecule type" value="Genomic_DNA"/>
</dbReference>
<keyword evidence="1" id="KW-1133">Transmembrane helix</keyword>
<name>A0A7G5H3P4_9BACT</name>
<dbReference type="AlphaFoldDB" id="A0A7G5H3P4"/>
<keyword evidence="1" id="KW-0472">Membrane</keyword>
<proteinExistence type="predicted"/>
<protein>
    <submittedName>
        <fullName evidence="2">Uncharacterized protein</fullName>
    </submittedName>
</protein>
<evidence type="ECO:0000256" key="1">
    <source>
        <dbReference type="SAM" id="Phobius"/>
    </source>
</evidence>
<gene>
    <name evidence="2" type="ORF">H3H32_13010</name>
</gene>
<organism evidence="2 3">
    <name type="scientific">Spirosoma foliorum</name>
    <dbReference type="NCBI Taxonomy" id="2710596"/>
    <lineage>
        <taxon>Bacteria</taxon>
        <taxon>Pseudomonadati</taxon>
        <taxon>Bacteroidota</taxon>
        <taxon>Cytophagia</taxon>
        <taxon>Cytophagales</taxon>
        <taxon>Cytophagaceae</taxon>
        <taxon>Spirosoma</taxon>
    </lineage>
</organism>
<accession>A0A7G5H3P4</accession>
<sequence>MKLARATAGAIQSTLSATTWFITSCLVLLQTSLVQSQDLSGKQIFERMLRVYAEANTYQDQGSVQTDFYELGQKEPKITNTLNFTTAYNRQAARFRFQYEVQDSFEYKGKKIGRATPPEKMVIWSQGNNVQRWWTIDDSTSREASLGDALAVATGVSGTSSRKVPYLLMPKATDAGWGIDSLQNVKLLGTDVLDKASCYRLTGHLANDYWKNKEILLWVDQKTFLLRRVDEADSSISKPKQLVKKSLTYQPILNQPVSEEALTFEPPRPVGKSSIKSTVRDMLYPVISLVGVSCLIYLLSKRKKQRL</sequence>
<keyword evidence="3" id="KW-1185">Reference proteome</keyword>